<dbReference type="SUPFAM" id="SSF52821">
    <property type="entry name" value="Rhodanese/Cell cycle control phosphatase"/>
    <property type="match status" value="2"/>
</dbReference>
<protein>
    <recommendedName>
        <fullName evidence="3">Rhodanese domain-containing protein</fullName>
    </recommendedName>
</protein>
<feature type="domain" description="Rhodanese" evidence="3">
    <location>
        <begin position="342"/>
        <end position="461"/>
    </location>
</feature>
<accession>A0ABP8RRG7</accession>
<dbReference type="PANTHER" id="PTHR11364:SF27">
    <property type="entry name" value="SULFURTRANSFERASE"/>
    <property type="match status" value="1"/>
</dbReference>
<dbReference type="RefSeq" id="WP_425568990.1">
    <property type="nucleotide sequence ID" value="NZ_BAABGT010000032.1"/>
</dbReference>
<organism evidence="4 5">
    <name type="scientific">Pseudonocardia xishanensis</name>
    <dbReference type="NCBI Taxonomy" id="630995"/>
    <lineage>
        <taxon>Bacteria</taxon>
        <taxon>Bacillati</taxon>
        <taxon>Actinomycetota</taxon>
        <taxon>Actinomycetes</taxon>
        <taxon>Pseudonocardiales</taxon>
        <taxon>Pseudonocardiaceae</taxon>
        <taxon>Pseudonocardia</taxon>
    </lineage>
</organism>
<evidence type="ECO:0000259" key="3">
    <source>
        <dbReference type="PROSITE" id="PS50206"/>
    </source>
</evidence>
<name>A0ABP8RRG7_9PSEU</name>
<dbReference type="Pfam" id="PF00581">
    <property type="entry name" value="Rhodanese"/>
    <property type="match status" value="2"/>
</dbReference>
<evidence type="ECO:0000313" key="5">
    <source>
        <dbReference type="Proteomes" id="UP001501598"/>
    </source>
</evidence>
<dbReference type="InterPro" id="IPR008927">
    <property type="entry name" value="6-PGluconate_DH-like_C_sf"/>
</dbReference>
<dbReference type="Gene3D" id="1.10.1040.10">
    <property type="entry name" value="N-(1-d-carboxylethyl)-l-norvaline Dehydrogenase, domain 2"/>
    <property type="match status" value="1"/>
</dbReference>
<feature type="domain" description="Rhodanese" evidence="3">
    <location>
        <begin position="490"/>
        <end position="598"/>
    </location>
</feature>
<dbReference type="InterPro" id="IPR013752">
    <property type="entry name" value="KPA_reductase"/>
</dbReference>
<comment type="caution">
    <text evidence="4">The sequence shown here is derived from an EMBL/GenBank/DDBJ whole genome shotgun (WGS) entry which is preliminary data.</text>
</comment>
<dbReference type="CDD" id="cd01448">
    <property type="entry name" value="TST_Repeat_1"/>
    <property type="match status" value="1"/>
</dbReference>
<dbReference type="Gene3D" id="3.40.250.10">
    <property type="entry name" value="Rhodanese-like domain"/>
    <property type="match status" value="2"/>
</dbReference>
<evidence type="ECO:0000313" key="4">
    <source>
        <dbReference type="EMBL" id="GAA4546199.1"/>
    </source>
</evidence>
<reference evidence="5" key="1">
    <citation type="journal article" date="2019" name="Int. J. Syst. Evol. Microbiol.">
        <title>The Global Catalogue of Microorganisms (GCM) 10K type strain sequencing project: providing services to taxonomists for standard genome sequencing and annotation.</title>
        <authorList>
            <consortium name="The Broad Institute Genomics Platform"/>
            <consortium name="The Broad Institute Genome Sequencing Center for Infectious Disease"/>
            <person name="Wu L."/>
            <person name="Ma J."/>
        </authorList>
    </citation>
    <scope>NUCLEOTIDE SEQUENCE [LARGE SCALE GENOMIC DNA]</scope>
    <source>
        <strain evidence="5">JCM 17906</strain>
    </source>
</reference>
<dbReference type="SUPFAM" id="SSF51905">
    <property type="entry name" value="FAD/NAD(P)-binding domain"/>
    <property type="match status" value="1"/>
</dbReference>
<sequence length="603" mass="62792">MTRYVVIGAGAVGGTLAAELHLAGLSTLLVARGAHLEALRGGLRYVRPDGEQRIDVPVAAPDEVALDPEDVLVLAPKAQDAEAALADWAWRPVGERTAAEVLPVITLQNGLDAERVALRRFATVYGAVSWSPATYVTPGEIESPGAPAVGVLWLGRYPAGRDERAESIAADLRKARHLAEVVEDVPRWKAGKLPAILGNALEALYPAGPLRERAAAAVRAEARAVYAAAGVSAADLRAETELDLTRFAVEPLPGRAPTGRSTWQSVIRGVSPETDFLNGEIALLARLHGTAAPRNAAVQARLQRAVGAGSPVGSLDEADLRAVLPDLDVLVDPAGLAAELAGPTPPVLLDVRWALGDPHGREHHREGHLPGAVYVDLDAELAAHTDDPTDGRHPLPAVADLQAAARRWGVRADRPVVVYDASGGLAAGRAWWLLRWAGHPDVRLLDGGLAAWTAQHGPLESGPVPDPEPGDVVLSPGHLPTLDADAAADLARTGLLLDARASERYRGEVEPIDPRAGHVPGAVSAPTGENLAADGRFRADLRERFAALGAAEGPVGVYCGSGVTAAHQVAALAAAGITAALFPGSWSAWSSDPDRPVATGAEP</sequence>
<dbReference type="SMART" id="SM00450">
    <property type="entry name" value="RHOD"/>
    <property type="match status" value="2"/>
</dbReference>
<dbReference type="Pfam" id="PF08546">
    <property type="entry name" value="ApbA_C"/>
    <property type="match status" value="1"/>
</dbReference>
<keyword evidence="2" id="KW-0677">Repeat</keyword>
<dbReference type="InterPro" id="IPR013328">
    <property type="entry name" value="6PGD_dom2"/>
</dbReference>
<dbReference type="InterPro" id="IPR036188">
    <property type="entry name" value="FAD/NAD-bd_sf"/>
</dbReference>
<dbReference type="Pfam" id="PF02558">
    <property type="entry name" value="ApbA"/>
    <property type="match status" value="1"/>
</dbReference>
<dbReference type="InterPro" id="IPR013332">
    <property type="entry name" value="KPR_N"/>
</dbReference>
<dbReference type="PROSITE" id="PS50206">
    <property type="entry name" value="RHODANESE_3"/>
    <property type="match status" value="2"/>
</dbReference>
<keyword evidence="5" id="KW-1185">Reference proteome</keyword>
<gene>
    <name evidence="4" type="ORF">GCM10023175_27860</name>
</gene>
<dbReference type="SUPFAM" id="SSF48179">
    <property type="entry name" value="6-phosphogluconate dehydrogenase C-terminal domain-like"/>
    <property type="match status" value="1"/>
</dbReference>
<dbReference type="PANTHER" id="PTHR11364">
    <property type="entry name" value="THIOSULFATE SULFERTANSFERASE"/>
    <property type="match status" value="1"/>
</dbReference>
<dbReference type="Proteomes" id="UP001501598">
    <property type="component" value="Unassembled WGS sequence"/>
</dbReference>
<dbReference type="InterPro" id="IPR045078">
    <property type="entry name" value="TST/MPST-like"/>
</dbReference>
<dbReference type="InterPro" id="IPR036873">
    <property type="entry name" value="Rhodanese-like_dom_sf"/>
</dbReference>
<keyword evidence="1" id="KW-0808">Transferase</keyword>
<proteinExistence type="predicted"/>
<dbReference type="InterPro" id="IPR001763">
    <property type="entry name" value="Rhodanese-like_dom"/>
</dbReference>
<dbReference type="Gene3D" id="3.40.50.720">
    <property type="entry name" value="NAD(P)-binding Rossmann-like Domain"/>
    <property type="match status" value="1"/>
</dbReference>
<dbReference type="EMBL" id="BAABGT010000032">
    <property type="protein sequence ID" value="GAA4546199.1"/>
    <property type="molecule type" value="Genomic_DNA"/>
</dbReference>
<evidence type="ECO:0000256" key="2">
    <source>
        <dbReference type="ARBA" id="ARBA00022737"/>
    </source>
</evidence>
<evidence type="ECO:0000256" key="1">
    <source>
        <dbReference type="ARBA" id="ARBA00022679"/>
    </source>
</evidence>